<keyword evidence="5 6" id="KW-0804">Transcription</keyword>
<evidence type="ECO:0000313" key="9">
    <source>
        <dbReference type="EMBL" id="QGY46953.1"/>
    </source>
</evidence>
<dbReference type="GO" id="GO:0006352">
    <property type="term" value="P:DNA-templated transcription initiation"/>
    <property type="evidence" value="ECO:0007669"/>
    <property type="project" value="InterPro"/>
</dbReference>
<evidence type="ECO:0000256" key="5">
    <source>
        <dbReference type="ARBA" id="ARBA00023163"/>
    </source>
</evidence>
<feature type="domain" description="RNA polymerase sigma factor 70 region 4 type 2" evidence="8">
    <location>
        <begin position="128"/>
        <end position="176"/>
    </location>
</feature>
<evidence type="ECO:0000259" key="8">
    <source>
        <dbReference type="Pfam" id="PF08281"/>
    </source>
</evidence>
<dbReference type="Pfam" id="PF08281">
    <property type="entry name" value="Sigma70_r4_2"/>
    <property type="match status" value="1"/>
</dbReference>
<dbReference type="InterPro" id="IPR036388">
    <property type="entry name" value="WH-like_DNA-bd_sf"/>
</dbReference>
<dbReference type="PANTHER" id="PTHR43133">
    <property type="entry name" value="RNA POLYMERASE ECF-TYPE SIGMA FACTO"/>
    <property type="match status" value="1"/>
</dbReference>
<evidence type="ECO:0000256" key="4">
    <source>
        <dbReference type="ARBA" id="ARBA00023125"/>
    </source>
</evidence>
<comment type="similarity">
    <text evidence="1 6">Belongs to the sigma-70 factor family. ECF subfamily.</text>
</comment>
<dbReference type="PROSITE" id="PS01063">
    <property type="entry name" value="SIGMA70_ECF"/>
    <property type="match status" value="1"/>
</dbReference>
<dbReference type="InterPro" id="IPR013324">
    <property type="entry name" value="RNA_pol_sigma_r3/r4-like"/>
</dbReference>
<name>A0A6I6K5Q3_9BACT</name>
<dbReference type="Gene3D" id="1.10.10.10">
    <property type="entry name" value="Winged helix-like DNA-binding domain superfamily/Winged helix DNA-binding domain"/>
    <property type="match status" value="1"/>
</dbReference>
<evidence type="ECO:0000256" key="3">
    <source>
        <dbReference type="ARBA" id="ARBA00023082"/>
    </source>
</evidence>
<dbReference type="EMBL" id="CP046401">
    <property type="protein sequence ID" value="QGY46953.1"/>
    <property type="molecule type" value="Genomic_DNA"/>
</dbReference>
<evidence type="ECO:0000256" key="1">
    <source>
        <dbReference type="ARBA" id="ARBA00010641"/>
    </source>
</evidence>
<dbReference type="GO" id="GO:0003677">
    <property type="term" value="F:DNA binding"/>
    <property type="evidence" value="ECO:0007669"/>
    <property type="project" value="UniProtKB-KW"/>
</dbReference>
<proteinExistence type="inferred from homology"/>
<dbReference type="InterPro" id="IPR007627">
    <property type="entry name" value="RNA_pol_sigma70_r2"/>
</dbReference>
<organism evidence="9 10">
    <name type="scientific">Maribellus comscasis</name>
    <dbReference type="NCBI Taxonomy" id="2681766"/>
    <lineage>
        <taxon>Bacteria</taxon>
        <taxon>Pseudomonadati</taxon>
        <taxon>Bacteroidota</taxon>
        <taxon>Bacteroidia</taxon>
        <taxon>Marinilabiliales</taxon>
        <taxon>Prolixibacteraceae</taxon>
        <taxon>Maribellus</taxon>
    </lineage>
</organism>
<dbReference type="InterPro" id="IPR014284">
    <property type="entry name" value="RNA_pol_sigma-70_dom"/>
</dbReference>
<dbReference type="SUPFAM" id="SSF88946">
    <property type="entry name" value="Sigma2 domain of RNA polymerase sigma factors"/>
    <property type="match status" value="1"/>
</dbReference>
<dbReference type="NCBIfam" id="TIGR02985">
    <property type="entry name" value="Sig70_bacteroi1"/>
    <property type="match status" value="1"/>
</dbReference>
<dbReference type="InterPro" id="IPR000838">
    <property type="entry name" value="RNA_pol_sigma70_ECF_CS"/>
</dbReference>
<dbReference type="Gene3D" id="1.10.1740.10">
    <property type="match status" value="1"/>
</dbReference>
<keyword evidence="10" id="KW-1185">Reference proteome</keyword>
<dbReference type="InterPro" id="IPR013325">
    <property type="entry name" value="RNA_pol_sigma_r2"/>
</dbReference>
<dbReference type="InterPro" id="IPR039425">
    <property type="entry name" value="RNA_pol_sigma-70-like"/>
</dbReference>
<sequence>MCLNLGRQTKYDENQLTERIKSDDVDAFKKLYDLYCQQLLKFISQYLKETTEAEEIIQDVFLSVWENRKNLQIDKSVKSYLFQIAVNKVYNHLKRKVVERKYQYYLTHNDINSENDIEDKIYFKELKETIDQIISQLPDKQRKIFQLSRLDGTPHSEIAKKFNISIRTVENQIYRAGKFIKSKLSGDILFLFLIVNLSADYRQSS</sequence>
<dbReference type="NCBIfam" id="TIGR02937">
    <property type="entry name" value="sigma70-ECF"/>
    <property type="match status" value="1"/>
</dbReference>
<keyword evidence="2 6" id="KW-0805">Transcription regulation</keyword>
<dbReference type="PANTHER" id="PTHR43133:SF46">
    <property type="entry name" value="RNA POLYMERASE SIGMA-70 FACTOR ECF SUBFAMILY"/>
    <property type="match status" value="1"/>
</dbReference>
<dbReference type="Proteomes" id="UP000428260">
    <property type="component" value="Chromosome"/>
</dbReference>
<dbReference type="GO" id="GO:0016987">
    <property type="term" value="F:sigma factor activity"/>
    <property type="evidence" value="ECO:0007669"/>
    <property type="project" value="UniProtKB-KW"/>
</dbReference>
<evidence type="ECO:0000259" key="7">
    <source>
        <dbReference type="Pfam" id="PF04542"/>
    </source>
</evidence>
<keyword evidence="4 6" id="KW-0238">DNA-binding</keyword>
<feature type="domain" description="RNA polymerase sigma-70 region 2" evidence="7">
    <location>
        <begin position="31"/>
        <end position="96"/>
    </location>
</feature>
<dbReference type="KEGG" id="mcos:GM418_25815"/>
<dbReference type="Pfam" id="PF04542">
    <property type="entry name" value="Sigma70_r2"/>
    <property type="match status" value="1"/>
</dbReference>
<evidence type="ECO:0000256" key="6">
    <source>
        <dbReference type="RuleBase" id="RU000716"/>
    </source>
</evidence>
<dbReference type="InterPro" id="IPR013249">
    <property type="entry name" value="RNA_pol_sigma70_r4_t2"/>
</dbReference>
<dbReference type="AlphaFoldDB" id="A0A6I6K5Q3"/>
<reference evidence="9 10" key="1">
    <citation type="submission" date="2019-11" db="EMBL/GenBank/DDBJ databases">
        <authorList>
            <person name="Zheng R.K."/>
            <person name="Sun C.M."/>
        </authorList>
    </citation>
    <scope>NUCLEOTIDE SEQUENCE [LARGE SCALE GENOMIC DNA]</scope>
    <source>
        <strain evidence="9 10">WC007</strain>
    </source>
</reference>
<dbReference type="InterPro" id="IPR014327">
    <property type="entry name" value="RNA_pol_sigma70_bacteroid"/>
</dbReference>
<keyword evidence="3 6" id="KW-0731">Sigma factor</keyword>
<protein>
    <recommendedName>
        <fullName evidence="6">RNA polymerase sigma factor</fullName>
    </recommendedName>
</protein>
<gene>
    <name evidence="9" type="ORF">GM418_25815</name>
</gene>
<dbReference type="CDD" id="cd06171">
    <property type="entry name" value="Sigma70_r4"/>
    <property type="match status" value="1"/>
</dbReference>
<accession>A0A6I6K5Q3</accession>
<evidence type="ECO:0000313" key="10">
    <source>
        <dbReference type="Proteomes" id="UP000428260"/>
    </source>
</evidence>
<evidence type="ECO:0000256" key="2">
    <source>
        <dbReference type="ARBA" id="ARBA00023015"/>
    </source>
</evidence>
<dbReference type="SUPFAM" id="SSF88659">
    <property type="entry name" value="Sigma3 and sigma4 domains of RNA polymerase sigma factors"/>
    <property type="match status" value="1"/>
</dbReference>